<name>A0AAV9XN70_9PEZI</name>
<dbReference type="InterPro" id="IPR001810">
    <property type="entry name" value="F-box_dom"/>
</dbReference>
<dbReference type="PROSITE" id="PS50181">
    <property type="entry name" value="FBOX"/>
    <property type="match status" value="1"/>
</dbReference>
<dbReference type="SUPFAM" id="SSF81383">
    <property type="entry name" value="F-box domain"/>
    <property type="match status" value="1"/>
</dbReference>
<dbReference type="Pfam" id="PF12937">
    <property type="entry name" value="F-box-like"/>
    <property type="match status" value="1"/>
</dbReference>
<protein>
    <recommendedName>
        <fullName evidence="1">F-box domain-containing protein</fullName>
    </recommendedName>
</protein>
<keyword evidence="3" id="KW-1185">Reference proteome</keyword>
<evidence type="ECO:0000259" key="1">
    <source>
        <dbReference type="PROSITE" id="PS50181"/>
    </source>
</evidence>
<organism evidence="2 3">
    <name type="scientific">Orbilia ellipsospora</name>
    <dbReference type="NCBI Taxonomy" id="2528407"/>
    <lineage>
        <taxon>Eukaryota</taxon>
        <taxon>Fungi</taxon>
        <taxon>Dikarya</taxon>
        <taxon>Ascomycota</taxon>
        <taxon>Pezizomycotina</taxon>
        <taxon>Orbiliomycetes</taxon>
        <taxon>Orbiliales</taxon>
        <taxon>Orbiliaceae</taxon>
        <taxon>Orbilia</taxon>
    </lineage>
</organism>
<sequence length="512" mass="60117">MDDLTTLPVELIAPILKNLDEPSLLAVSQTCSLLRSISLPIIHHHLHLDESTCTTSIPLDTLHRRRKYDWDVPQDKKDEGERKVLQRWKRVFGIDPGEPINQPKLTVPENWRMMKELWLHSYDALRWNIFTRHGFYDVLMRGIENGDIELRTVHILITDIKYSSDRKWDLLEAIKKYGDRTSRLPFFDIQSFSTADLLGSKYFPLTKLTGLLLRLRISHNGKEPDRTNTRRFNYEGQDPAHSLAEITALLSQTPNLKTLNLNIRQIFDAYNPATLLQQIPAFQAALDSLTNLNSLTIASCATTDGWRTMYGTGDGLDAVFLHPSVFIHPPENVREVEYNCRVTREWWTGFVNFPFKNVESMTLYLAENSHVRGEYGSIDHVAVKTLKEFEWGYIKGSRWHEHEWRDNKWYKVARDDIEPFPEDFEDCIYRQNPRLTDFRKRALRKKALKEIRLQHMIYFGKMLKKVSEEMADEWLERREYKEGIKSLVRGEKRQGLEIVRRMARKIANDDNE</sequence>
<dbReference type="EMBL" id="JAVHJO010000002">
    <property type="protein sequence ID" value="KAK6543012.1"/>
    <property type="molecule type" value="Genomic_DNA"/>
</dbReference>
<accession>A0AAV9XN70</accession>
<evidence type="ECO:0000313" key="2">
    <source>
        <dbReference type="EMBL" id="KAK6543012.1"/>
    </source>
</evidence>
<dbReference type="AlphaFoldDB" id="A0AAV9XN70"/>
<dbReference type="SMART" id="SM00256">
    <property type="entry name" value="FBOX"/>
    <property type="match status" value="1"/>
</dbReference>
<evidence type="ECO:0000313" key="3">
    <source>
        <dbReference type="Proteomes" id="UP001365542"/>
    </source>
</evidence>
<gene>
    <name evidence="2" type="ORF">TWF694_006942</name>
</gene>
<reference evidence="2 3" key="1">
    <citation type="submission" date="2019-10" db="EMBL/GenBank/DDBJ databases">
        <authorList>
            <person name="Palmer J.M."/>
        </authorList>
    </citation>
    <scope>NUCLEOTIDE SEQUENCE [LARGE SCALE GENOMIC DNA]</scope>
    <source>
        <strain evidence="2 3">TWF694</strain>
    </source>
</reference>
<proteinExistence type="predicted"/>
<dbReference type="Proteomes" id="UP001365542">
    <property type="component" value="Unassembled WGS sequence"/>
</dbReference>
<comment type="caution">
    <text evidence="2">The sequence shown here is derived from an EMBL/GenBank/DDBJ whole genome shotgun (WGS) entry which is preliminary data.</text>
</comment>
<feature type="domain" description="F-box" evidence="1">
    <location>
        <begin position="1"/>
        <end position="37"/>
    </location>
</feature>
<dbReference type="InterPro" id="IPR036047">
    <property type="entry name" value="F-box-like_dom_sf"/>
</dbReference>